<dbReference type="InParanoid" id="B8BYD1"/>
<gene>
    <name evidence="2" type="ORF">THAPSDRAFT_32858</name>
</gene>
<dbReference type="AlphaFoldDB" id="B8BYD1"/>
<protein>
    <recommendedName>
        <fullName evidence="1">J domain-containing protein</fullName>
    </recommendedName>
</protein>
<dbReference type="InterPro" id="IPR052763">
    <property type="entry name" value="DnaJ_C4"/>
</dbReference>
<dbReference type="PANTHER" id="PTHR44825">
    <property type="match status" value="1"/>
</dbReference>
<organism evidence="2 3">
    <name type="scientific">Thalassiosira pseudonana</name>
    <name type="common">Marine diatom</name>
    <name type="synonym">Cyclotella nana</name>
    <dbReference type="NCBI Taxonomy" id="35128"/>
    <lineage>
        <taxon>Eukaryota</taxon>
        <taxon>Sar</taxon>
        <taxon>Stramenopiles</taxon>
        <taxon>Ochrophyta</taxon>
        <taxon>Bacillariophyta</taxon>
        <taxon>Coscinodiscophyceae</taxon>
        <taxon>Thalassiosirophycidae</taxon>
        <taxon>Thalassiosirales</taxon>
        <taxon>Thalassiosiraceae</taxon>
        <taxon>Thalassiosira</taxon>
    </lineage>
</organism>
<dbReference type="Gene3D" id="1.10.287.110">
    <property type="entry name" value="DnaJ domain"/>
    <property type="match status" value="1"/>
</dbReference>
<dbReference type="RefSeq" id="XP_002288918.1">
    <property type="nucleotide sequence ID" value="XM_002288882.1"/>
</dbReference>
<evidence type="ECO:0000259" key="1">
    <source>
        <dbReference type="PROSITE" id="PS50076"/>
    </source>
</evidence>
<feature type="domain" description="J" evidence="1">
    <location>
        <begin position="8"/>
        <end position="72"/>
    </location>
</feature>
<evidence type="ECO:0000313" key="3">
    <source>
        <dbReference type="Proteomes" id="UP000001449"/>
    </source>
</evidence>
<dbReference type="eggNOG" id="KOG0714">
    <property type="taxonomic scope" value="Eukaryota"/>
</dbReference>
<dbReference type="PROSITE" id="PS00636">
    <property type="entry name" value="DNAJ_1"/>
    <property type="match status" value="1"/>
</dbReference>
<reference evidence="2 3" key="1">
    <citation type="journal article" date="2004" name="Science">
        <title>The genome of the diatom Thalassiosira pseudonana: ecology, evolution, and metabolism.</title>
        <authorList>
            <person name="Armbrust E.V."/>
            <person name="Berges J.A."/>
            <person name="Bowler C."/>
            <person name="Green B.R."/>
            <person name="Martinez D."/>
            <person name="Putnam N.H."/>
            <person name="Zhou S."/>
            <person name="Allen A.E."/>
            <person name="Apt K.E."/>
            <person name="Bechner M."/>
            <person name="Brzezinski M.A."/>
            <person name="Chaal B.K."/>
            <person name="Chiovitti A."/>
            <person name="Davis A.K."/>
            <person name="Demarest M.S."/>
            <person name="Detter J.C."/>
            <person name="Glavina T."/>
            <person name="Goodstein D."/>
            <person name="Hadi M.Z."/>
            <person name="Hellsten U."/>
            <person name="Hildebrand M."/>
            <person name="Jenkins B.D."/>
            <person name="Jurka J."/>
            <person name="Kapitonov V.V."/>
            <person name="Kroger N."/>
            <person name="Lau W.W."/>
            <person name="Lane T.W."/>
            <person name="Larimer F.W."/>
            <person name="Lippmeier J.C."/>
            <person name="Lucas S."/>
            <person name="Medina M."/>
            <person name="Montsant A."/>
            <person name="Obornik M."/>
            <person name="Parker M.S."/>
            <person name="Palenik B."/>
            <person name="Pazour G.J."/>
            <person name="Richardson P.M."/>
            <person name="Rynearson T.A."/>
            <person name="Saito M.A."/>
            <person name="Schwartz D.C."/>
            <person name="Thamatrakoln K."/>
            <person name="Valentin K."/>
            <person name="Vardi A."/>
            <person name="Wilkerson F.P."/>
            <person name="Rokhsar D.S."/>
        </authorList>
    </citation>
    <scope>NUCLEOTIDE SEQUENCE [LARGE SCALE GENOMIC DNA]</scope>
    <source>
        <strain evidence="2 3">CCMP1335</strain>
    </source>
</reference>
<feature type="non-terminal residue" evidence="2">
    <location>
        <position position="72"/>
    </location>
</feature>
<dbReference type="CDD" id="cd06257">
    <property type="entry name" value="DnaJ"/>
    <property type="match status" value="1"/>
</dbReference>
<dbReference type="Pfam" id="PF00226">
    <property type="entry name" value="DnaJ"/>
    <property type="match status" value="1"/>
</dbReference>
<dbReference type="PRINTS" id="PR00625">
    <property type="entry name" value="JDOMAIN"/>
</dbReference>
<keyword evidence="3" id="KW-1185">Reference proteome</keyword>
<dbReference type="InterPro" id="IPR001623">
    <property type="entry name" value="DnaJ_domain"/>
</dbReference>
<dbReference type="InterPro" id="IPR018253">
    <property type="entry name" value="DnaJ_domain_CS"/>
</dbReference>
<dbReference type="PANTHER" id="PTHR44825:SF1">
    <property type="entry name" value="DNAJ HOMOLOG SUBFAMILY C MEMBER 4"/>
    <property type="match status" value="1"/>
</dbReference>
<dbReference type="PROSITE" id="PS50076">
    <property type="entry name" value="DNAJ_2"/>
    <property type="match status" value="1"/>
</dbReference>
<dbReference type="SUPFAM" id="SSF46565">
    <property type="entry name" value="Chaperone J-domain"/>
    <property type="match status" value="1"/>
</dbReference>
<dbReference type="Proteomes" id="UP000001449">
    <property type="component" value="Chromosome 3"/>
</dbReference>
<reference evidence="2 3" key="2">
    <citation type="journal article" date="2008" name="Nature">
        <title>The Phaeodactylum genome reveals the evolutionary history of diatom genomes.</title>
        <authorList>
            <person name="Bowler C."/>
            <person name="Allen A.E."/>
            <person name="Badger J.H."/>
            <person name="Grimwood J."/>
            <person name="Jabbari K."/>
            <person name="Kuo A."/>
            <person name="Maheswari U."/>
            <person name="Martens C."/>
            <person name="Maumus F."/>
            <person name="Otillar R.P."/>
            <person name="Rayko E."/>
            <person name="Salamov A."/>
            <person name="Vandepoele K."/>
            <person name="Beszteri B."/>
            <person name="Gruber A."/>
            <person name="Heijde M."/>
            <person name="Katinka M."/>
            <person name="Mock T."/>
            <person name="Valentin K."/>
            <person name="Verret F."/>
            <person name="Berges J.A."/>
            <person name="Brownlee C."/>
            <person name="Cadoret J.P."/>
            <person name="Chiovitti A."/>
            <person name="Choi C.J."/>
            <person name="Coesel S."/>
            <person name="De Martino A."/>
            <person name="Detter J.C."/>
            <person name="Durkin C."/>
            <person name="Falciatore A."/>
            <person name="Fournet J."/>
            <person name="Haruta M."/>
            <person name="Huysman M.J."/>
            <person name="Jenkins B.D."/>
            <person name="Jiroutova K."/>
            <person name="Jorgensen R.E."/>
            <person name="Joubert Y."/>
            <person name="Kaplan A."/>
            <person name="Kroger N."/>
            <person name="Kroth P.G."/>
            <person name="La Roche J."/>
            <person name="Lindquist E."/>
            <person name="Lommer M."/>
            <person name="Martin-Jezequel V."/>
            <person name="Lopez P.J."/>
            <person name="Lucas S."/>
            <person name="Mangogna M."/>
            <person name="McGinnis K."/>
            <person name="Medlin L.K."/>
            <person name="Montsant A."/>
            <person name="Oudot-Le Secq M.P."/>
            <person name="Napoli C."/>
            <person name="Obornik M."/>
            <person name="Parker M.S."/>
            <person name="Petit J.L."/>
            <person name="Porcel B.M."/>
            <person name="Poulsen N."/>
            <person name="Robison M."/>
            <person name="Rychlewski L."/>
            <person name="Rynearson T.A."/>
            <person name="Schmutz J."/>
            <person name="Shapiro H."/>
            <person name="Siaut M."/>
            <person name="Stanley M."/>
            <person name="Sussman M.R."/>
            <person name="Taylor A.R."/>
            <person name="Vardi A."/>
            <person name="von Dassow P."/>
            <person name="Vyverman W."/>
            <person name="Willis A."/>
            <person name="Wyrwicz L.S."/>
            <person name="Rokhsar D.S."/>
            <person name="Weissenbach J."/>
            <person name="Armbrust E.V."/>
            <person name="Green B.R."/>
            <person name="Van de Peer Y."/>
            <person name="Grigoriev I.V."/>
        </authorList>
    </citation>
    <scope>NUCLEOTIDE SEQUENCE [LARGE SCALE GENOMIC DNA]</scope>
    <source>
        <strain evidence="2 3">CCMP1335</strain>
    </source>
</reference>
<dbReference type="GeneID" id="7451287"/>
<dbReference type="KEGG" id="tps:THAPSDRAFT_32858"/>
<proteinExistence type="predicted"/>
<evidence type="ECO:0000313" key="2">
    <source>
        <dbReference type="EMBL" id="EED94354.1"/>
    </source>
</evidence>
<dbReference type="HOGENOM" id="CLU_017633_18_1_1"/>
<dbReference type="STRING" id="35128.B8BYD1"/>
<dbReference type="PaxDb" id="35128-Thaps32858"/>
<dbReference type="SMART" id="SM00271">
    <property type="entry name" value="DnaJ"/>
    <property type="match status" value="1"/>
</dbReference>
<sequence length="72" mass="8055">MTSAFTPTYYDVLGIPRTADQKAIRQAYLRASLASHPDKNPGNEEESKAKFIDVGEAYNTLKDATSRAKYDR</sequence>
<accession>B8BYD1</accession>
<dbReference type="InterPro" id="IPR036869">
    <property type="entry name" value="J_dom_sf"/>
</dbReference>
<name>B8BYD1_THAPS</name>
<dbReference type="EMBL" id="CM000640">
    <property type="protein sequence ID" value="EED94354.1"/>
    <property type="molecule type" value="Genomic_DNA"/>
</dbReference>